<dbReference type="SMART" id="SM00903">
    <property type="entry name" value="Flavin_Reduct"/>
    <property type="match status" value="1"/>
</dbReference>
<evidence type="ECO:0000313" key="5">
    <source>
        <dbReference type="EMBL" id="KYO66332.1"/>
    </source>
</evidence>
<gene>
    <name evidence="5" type="primary">hrb</name>
    <name evidence="5" type="ORF">ATZ99_12140</name>
</gene>
<dbReference type="PANTHER" id="PTHR43567:SF1">
    <property type="entry name" value="FLAVOREDOXIN"/>
    <property type="match status" value="1"/>
</dbReference>
<reference evidence="5 6" key="1">
    <citation type="submission" date="2015-12" db="EMBL/GenBank/DDBJ databases">
        <title>Draft genome of Thermovenabulum gondwanense isolated from a red thermophilic microbial mat colonisisng an outflow channel of a bore well.</title>
        <authorList>
            <person name="Patel B.K."/>
        </authorList>
    </citation>
    <scope>NUCLEOTIDE SEQUENCE [LARGE SCALE GENOMIC DNA]</scope>
    <source>
        <strain evidence="5 6">R270</strain>
    </source>
</reference>
<accession>A0A162MJ18</accession>
<keyword evidence="2" id="KW-0285">Flavoprotein</keyword>
<evidence type="ECO:0000256" key="1">
    <source>
        <dbReference type="ARBA" id="ARBA00001917"/>
    </source>
</evidence>
<dbReference type="AlphaFoldDB" id="A0A162MJ18"/>
<dbReference type="GO" id="GO:0016646">
    <property type="term" value="F:oxidoreductase activity, acting on the CH-NH group of donors, NAD or NADP as acceptor"/>
    <property type="evidence" value="ECO:0007669"/>
    <property type="project" value="UniProtKB-ARBA"/>
</dbReference>
<sequence>MDKNVLKKISYGLYIVSSLKNGKFNGQIANSVFQVTAEPVLLIASINKSNLTHEYISSSKIFTISILSQKADFKFIGNFGFKSGRDVDKFSEVNFKILNSGAPVVIEKCSAWLECEVINSFDTPTHTLFLGKLVDSEIIDDSEPLTYDYYQKVIKGKTPPSATTYIK</sequence>
<dbReference type="InterPro" id="IPR002563">
    <property type="entry name" value="Flavin_Rdtase-like_dom"/>
</dbReference>
<comment type="caution">
    <text evidence="5">The sequence shown here is derived from an EMBL/GenBank/DDBJ whole genome shotgun (WGS) entry which is preliminary data.</text>
</comment>
<comment type="cofactor">
    <cofactor evidence="1">
        <name>FMN</name>
        <dbReference type="ChEBI" id="CHEBI:58210"/>
    </cofactor>
</comment>
<dbReference type="RefSeq" id="WP_068748350.1">
    <property type="nucleotide sequence ID" value="NZ_LOHZ01000028.1"/>
</dbReference>
<dbReference type="PANTHER" id="PTHR43567">
    <property type="entry name" value="FLAVOREDOXIN-RELATED-RELATED"/>
    <property type="match status" value="1"/>
</dbReference>
<dbReference type="GO" id="GO:0010181">
    <property type="term" value="F:FMN binding"/>
    <property type="evidence" value="ECO:0007669"/>
    <property type="project" value="InterPro"/>
</dbReference>
<dbReference type="Pfam" id="PF01613">
    <property type="entry name" value="Flavin_Reduct"/>
    <property type="match status" value="1"/>
</dbReference>
<evidence type="ECO:0000256" key="2">
    <source>
        <dbReference type="ARBA" id="ARBA00022630"/>
    </source>
</evidence>
<dbReference type="InterPro" id="IPR052174">
    <property type="entry name" value="Flavoredoxin"/>
</dbReference>
<evidence type="ECO:0000256" key="3">
    <source>
        <dbReference type="ARBA" id="ARBA00038054"/>
    </source>
</evidence>
<dbReference type="SUPFAM" id="SSF50475">
    <property type="entry name" value="FMN-binding split barrel"/>
    <property type="match status" value="1"/>
</dbReference>
<dbReference type="OrthoDB" id="9799749at2"/>
<comment type="similarity">
    <text evidence="3">Belongs to the flavoredoxin family.</text>
</comment>
<name>A0A162MJ18_9FIRM</name>
<evidence type="ECO:0000313" key="6">
    <source>
        <dbReference type="Proteomes" id="UP000075737"/>
    </source>
</evidence>
<dbReference type="STRING" id="520767.ATZ99_12140"/>
<proteinExistence type="inferred from homology"/>
<evidence type="ECO:0000259" key="4">
    <source>
        <dbReference type="SMART" id="SM00903"/>
    </source>
</evidence>
<feature type="domain" description="Flavin reductase like" evidence="4">
    <location>
        <begin position="6"/>
        <end position="154"/>
    </location>
</feature>
<dbReference type="Proteomes" id="UP000075737">
    <property type="component" value="Unassembled WGS sequence"/>
</dbReference>
<keyword evidence="6" id="KW-1185">Reference proteome</keyword>
<dbReference type="PATRIC" id="fig|520767.4.peg.1318"/>
<dbReference type="Gene3D" id="2.30.110.10">
    <property type="entry name" value="Electron Transport, Fmn-binding Protein, Chain A"/>
    <property type="match status" value="1"/>
</dbReference>
<protein>
    <submittedName>
        <fullName evidence="5">High molecular weight rubredoxin</fullName>
    </submittedName>
</protein>
<organism evidence="5 6">
    <name type="scientific">Thermovenabulum gondwanense</name>
    <dbReference type="NCBI Taxonomy" id="520767"/>
    <lineage>
        <taxon>Bacteria</taxon>
        <taxon>Bacillati</taxon>
        <taxon>Bacillota</taxon>
        <taxon>Clostridia</taxon>
        <taxon>Thermosediminibacterales</taxon>
        <taxon>Thermosediminibacteraceae</taxon>
        <taxon>Thermovenabulum</taxon>
    </lineage>
</organism>
<dbReference type="EMBL" id="LOHZ01000028">
    <property type="protein sequence ID" value="KYO66332.1"/>
    <property type="molecule type" value="Genomic_DNA"/>
</dbReference>
<dbReference type="InterPro" id="IPR012349">
    <property type="entry name" value="Split_barrel_FMN-bd"/>
</dbReference>